<organism evidence="1 2">
    <name type="scientific">Colletotrichum truncatum</name>
    <name type="common">Anthracnose fungus</name>
    <name type="synonym">Colletotrichum capsici</name>
    <dbReference type="NCBI Taxonomy" id="5467"/>
    <lineage>
        <taxon>Eukaryota</taxon>
        <taxon>Fungi</taxon>
        <taxon>Dikarya</taxon>
        <taxon>Ascomycota</taxon>
        <taxon>Pezizomycotina</taxon>
        <taxon>Sordariomycetes</taxon>
        <taxon>Hypocreomycetidae</taxon>
        <taxon>Glomerellales</taxon>
        <taxon>Glomerellaceae</taxon>
        <taxon>Colletotrichum</taxon>
        <taxon>Colletotrichum truncatum species complex</taxon>
    </lineage>
</organism>
<comment type="caution">
    <text evidence="1">The sequence shown here is derived from an EMBL/GenBank/DDBJ whole genome shotgun (WGS) entry which is preliminary data.</text>
</comment>
<accession>A0ACC3YCK3</accession>
<evidence type="ECO:0000313" key="1">
    <source>
        <dbReference type="EMBL" id="KAL0929588.1"/>
    </source>
</evidence>
<dbReference type="Proteomes" id="UP000805649">
    <property type="component" value="Unassembled WGS sequence"/>
</dbReference>
<keyword evidence="2" id="KW-1185">Reference proteome</keyword>
<name>A0ACC3YCK3_COLTU</name>
<protein>
    <submittedName>
        <fullName evidence="1">Indoleamine-dioxygenase</fullName>
    </submittedName>
</protein>
<dbReference type="EMBL" id="VUJX02000016">
    <property type="protein sequence ID" value="KAL0929588.1"/>
    <property type="molecule type" value="Genomic_DNA"/>
</dbReference>
<sequence>MASQPAIFFDVSHGFLPFEPSAEEFSDPIYQPWDHLIKQLPALIRSKSIQSVVRTLPLLNIEKLRGEAEFRRAYVVLCFLSHAYIWSSTPPKEQVLPPTLTIPLLEISVFLEVPPVTTYAALTLWNFTSTKTGSFELDDIRIHYTFTGTIDEAWFYAVSIAIEERGNQIIPLMLSTIQSMRNKDYLTAKDGMHRLANHIDGLCSVLGRMYDKCDPDVFYHQIRPFLQGTYDPFHLPNGVYYAEGKGSRSWKRFRGGSNGQSSLFRFLDITLGIEHGSNHFGGGSFFQEMMEYMPGPHRRFLDLVSRDTSLKTHVMSSEDTDQGELLTAFRRLITQMTSLRDKHLVVVARYITIPSQQSGDKHQGSEGLRGTGNTLLMPFLKQSRNETELTGNEGFSLGGRDGDCAA</sequence>
<reference evidence="1 2" key="1">
    <citation type="journal article" date="2020" name="Phytopathology">
        <title>Genome Sequence Resources of Colletotrichum truncatum, C. plurivorum, C. musicola, and C. sojae: Four Species Pathogenic to Soybean (Glycine max).</title>
        <authorList>
            <person name="Rogerio F."/>
            <person name="Boufleur T.R."/>
            <person name="Ciampi-Guillardi M."/>
            <person name="Sukno S.A."/>
            <person name="Thon M.R."/>
            <person name="Massola Junior N.S."/>
            <person name="Baroncelli R."/>
        </authorList>
    </citation>
    <scope>NUCLEOTIDE SEQUENCE [LARGE SCALE GENOMIC DNA]</scope>
    <source>
        <strain evidence="1 2">CMES1059</strain>
    </source>
</reference>
<gene>
    <name evidence="1" type="ORF">CTRU02_215487</name>
</gene>
<proteinExistence type="predicted"/>
<evidence type="ECO:0000313" key="2">
    <source>
        <dbReference type="Proteomes" id="UP000805649"/>
    </source>
</evidence>